<gene>
    <name evidence="7" type="ORF">P280DRAFT_356334</name>
</gene>
<dbReference type="PROSITE" id="PS00108">
    <property type="entry name" value="PROTEIN_KINASE_ST"/>
    <property type="match status" value="1"/>
</dbReference>
<feature type="non-terminal residue" evidence="7">
    <location>
        <position position="1"/>
    </location>
</feature>
<reference evidence="7" key="1">
    <citation type="journal article" date="2020" name="Stud. Mycol.">
        <title>101 Dothideomycetes genomes: a test case for predicting lifestyles and emergence of pathogens.</title>
        <authorList>
            <person name="Haridas S."/>
            <person name="Albert R."/>
            <person name="Binder M."/>
            <person name="Bloem J."/>
            <person name="Labutti K."/>
            <person name="Salamov A."/>
            <person name="Andreopoulos B."/>
            <person name="Baker S."/>
            <person name="Barry K."/>
            <person name="Bills G."/>
            <person name="Bluhm B."/>
            <person name="Cannon C."/>
            <person name="Castanera R."/>
            <person name="Culley D."/>
            <person name="Daum C."/>
            <person name="Ezra D."/>
            <person name="Gonzalez J."/>
            <person name="Henrissat B."/>
            <person name="Kuo A."/>
            <person name="Liang C."/>
            <person name="Lipzen A."/>
            <person name="Lutzoni F."/>
            <person name="Magnuson J."/>
            <person name="Mondo S."/>
            <person name="Nolan M."/>
            <person name="Ohm R."/>
            <person name="Pangilinan J."/>
            <person name="Park H.-J."/>
            <person name="Ramirez L."/>
            <person name="Alfaro M."/>
            <person name="Sun H."/>
            <person name="Tritt A."/>
            <person name="Yoshinaga Y."/>
            <person name="Zwiers L.-H."/>
            <person name="Turgeon B."/>
            <person name="Goodwin S."/>
            <person name="Spatafora J."/>
            <person name="Crous P."/>
            <person name="Grigoriev I."/>
        </authorList>
    </citation>
    <scope>NUCLEOTIDE SEQUENCE</scope>
    <source>
        <strain evidence="7">CBS 473.64</strain>
    </source>
</reference>
<feature type="non-terminal residue" evidence="7">
    <location>
        <position position="108"/>
    </location>
</feature>
<dbReference type="CDD" id="cd00180">
    <property type="entry name" value="PKc"/>
    <property type="match status" value="1"/>
</dbReference>
<dbReference type="PANTHER" id="PTHR43671:SF13">
    <property type="entry name" value="SERINE_THREONINE-PROTEIN KINASE NEK2"/>
    <property type="match status" value="1"/>
</dbReference>
<name>A0A6A6S0Q2_9PLEO</name>
<dbReference type="SUPFAM" id="SSF56112">
    <property type="entry name" value="Protein kinase-like (PK-like)"/>
    <property type="match status" value="1"/>
</dbReference>
<accession>A0A6A6S0Q2</accession>
<dbReference type="EMBL" id="MU006784">
    <property type="protein sequence ID" value="KAF2640927.1"/>
    <property type="molecule type" value="Genomic_DNA"/>
</dbReference>
<sequence length="108" mass="11787">EISTLSSLSHPNVVKFVDSHACLSCSFIVMEYCNGGSLEQVLKFHAAQNMILDESLLWHLFEGLVAAIGHCHSGPSYSKGWCPIIYSDLKPSNVLLSTTPGMSYPTVK</sequence>
<organism evidence="7 8">
    <name type="scientific">Massarina eburnea CBS 473.64</name>
    <dbReference type="NCBI Taxonomy" id="1395130"/>
    <lineage>
        <taxon>Eukaryota</taxon>
        <taxon>Fungi</taxon>
        <taxon>Dikarya</taxon>
        <taxon>Ascomycota</taxon>
        <taxon>Pezizomycotina</taxon>
        <taxon>Dothideomycetes</taxon>
        <taxon>Pleosporomycetidae</taxon>
        <taxon>Pleosporales</taxon>
        <taxon>Massarineae</taxon>
        <taxon>Massarinaceae</taxon>
        <taxon>Massarina</taxon>
    </lineage>
</organism>
<dbReference type="InterPro" id="IPR008271">
    <property type="entry name" value="Ser/Thr_kinase_AS"/>
</dbReference>
<dbReference type="PANTHER" id="PTHR43671">
    <property type="entry name" value="SERINE/THREONINE-PROTEIN KINASE NEK"/>
    <property type="match status" value="1"/>
</dbReference>
<evidence type="ECO:0000256" key="5">
    <source>
        <dbReference type="ARBA" id="ARBA00022840"/>
    </source>
</evidence>
<dbReference type="InterPro" id="IPR000719">
    <property type="entry name" value="Prot_kinase_dom"/>
</dbReference>
<dbReference type="OrthoDB" id="310217at2759"/>
<evidence type="ECO:0000259" key="6">
    <source>
        <dbReference type="PROSITE" id="PS50011"/>
    </source>
</evidence>
<dbReference type="Gene3D" id="1.10.510.10">
    <property type="entry name" value="Transferase(Phosphotransferase) domain 1"/>
    <property type="match status" value="1"/>
</dbReference>
<dbReference type="Pfam" id="PF00069">
    <property type="entry name" value="Pkinase"/>
    <property type="match status" value="1"/>
</dbReference>
<dbReference type="AlphaFoldDB" id="A0A6A6S0Q2"/>
<evidence type="ECO:0000256" key="1">
    <source>
        <dbReference type="ARBA" id="ARBA00012513"/>
    </source>
</evidence>
<dbReference type="GO" id="GO:0004674">
    <property type="term" value="F:protein serine/threonine kinase activity"/>
    <property type="evidence" value="ECO:0007669"/>
    <property type="project" value="UniProtKB-EC"/>
</dbReference>
<dbReference type="InterPro" id="IPR050660">
    <property type="entry name" value="NEK_Ser/Thr_kinase"/>
</dbReference>
<feature type="domain" description="Protein kinase" evidence="6">
    <location>
        <begin position="1"/>
        <end position="108"/>
    </location>
</feature>
<evidence type="ECO:0000256" key="3">
    <source>
        <dbReference type="ARBA" id="ARBA00022741"/>
    </source>
</evidence>
<dbReference type="PROSITE" id="PS50011">
    <property type="entry name" value="PROTEIN_KINASE_DOM"/>
    <property type="match status" value="1"/>
</dbReference>
<evidence type="ECO:0000313" key="8">
    <source>
        <dbReference type="Proteomes" id="UP000799753"/>
    </source>
</evidence>
<dbReference type="EC" id="2.7.11.1" evidence="1"/>
<keyword evidence="4 7" id="KW-0418">Kinase</keyword>
<keyword evidence="8" id="KW-1185">Reference proteome</keyword>
<dbReference type="InterPro" id="IPR011009">
    <property type="entry name" value="Kinase-like_dom_sf"/>
</dbReference>
<dbReference type="Proteomes" id="UP000799753">
    <property type="component" value="Unassembled WGS sequence"/>
</dbReference>
<evidence type="ECO:0000256" key="2">
    <source>
        <dbReference type="ARBA" id="ARBA00022679"/>
    </source>
</evidence>
<proteinExistence type="predicted"/>
<evidence type="ECO:0000313" key="7">
    <source>
        <dbReference type="EMBL" id="KAF2640927.1"/>
    </source>
</evidence>
<keyword evidence="5" id="KW-0067">ATP-binding</keyword>
<keyword evidence="3" id="KW-0547">Nucleotide-binding</keyword>
<protein>
    <recommendedName>
        <fullName evidence="1">non-specific serine/threonine protein kinase</fullName>
        <ecNumber evidence="1">2.7.11.1</ecNumber>
    </recommendedName>
</protein>
<keyword evidence="2" id="KW-0808">Transferase</keyword>
<evidence type="ECO:0000256" key="4">
    <source>
        <dbReference type="ARBA" id="ARBA00022777"/>
    </source>
</evidence>
<dbReference type="GO" id="GO:0005524">
    <property type="term" value="F:ATP binding"/>
    <property type="evidence" value="ECO:0007669"/>
    <property type="project" value="UniProtKB-KW"/>
</dbReference>